<evidence type="ECO:0000256" key="5">
    <source>
        <dbReference type="ARBA" id="ARBA00022729"/>
    </source>
</evidence>
<feature type="region of interest" description="Disordered" evidence="10">
    <location>
        <begin position="473"/>
        <end position="497"/>
    </location>
</feature>
<evidence type="ECO:0000256" key="3">
    <source>
        <dbReference type="ARBA" id="ARBA00022475"/>
    </source>
</evidence>
<evidence type="ECO:0000256" key="9">
    <source>
        <dbReference type="SAM" id="Coils"/>
    </source>
</evidence>
<reference evidence="14" key="1">
    <citation type="submission" date="2016-08" db="EMBL/GenBank/DDBJ databases">
        <title>VSG repertoire of Trypanosoma brucei EATRO 1125.</title>
        <authorList>
            <person name="Cross G.A."/>
        </authorList>
    </citation>
    <scope>NUCLEOTIDE SEQUENCE</scope>
    <source>
        <strain evidence="14">EATRO 1125</strain>
    </source>
</reference>
<evidence type="ECO:0000259" key="13">
    <source>
        <dbReference type="Pfam" id="PF13206"/>
    </source>
</evidence>
<dbReference type="InterPro" id="IPR025932">
    <property type="entry name" value="Trypano_VSG_B_N_dom"/>
</dbReference>
<evidence type="ECO:0000256" key="8">
    <source>
        <dbReference type="ARBA" id="ARBA00023288"/>
    </source>
</evidence>
<dbReference type="GO" id="GO:0098552">
    <property type="term" value="C:side of membrane"/>
    <property type="evidence" value="ECO:0007669"/>
    <property type="project" value="UniProtKB-KW"/>
</dbReference>
<feature type="coiled-coil region" evidence="9">
    <location>
        <begin position="345"/>
        <end position="379"/>
    </location>
</feature>
<evidence type="ECO:0000256" key="11">
    <source>
        <dbReference type="SAM" id="SignalP"/>
    </source>
</evidence>
<name>A0A1J0R5F2_9TRYP</name>
<dbReference type="Pfam" id="PF10659">
    <property type="entry name" value="Trypan_glycop_C"/>
    <property type="match status" value="1"/>
</dbReference>
<accession>A0A1J0R5F2</accession>
<feature type="chain" id="PRO_5012249790" evidence="11">
    <location>
        <begin position="25"/>
        <end position="513"/>
    </location>
</feature>
<sequence>MQPTMSAIAISVIVAIAALKQARAVSDGDNAAIFKLLCAALQLADVKPTFEPPIQPKMPELVDLYRLNMSIAPKHWRAKFLKPDNKATPTPADLPAGEKDEAIKTRWKTWTDTAVFLATGNNEKELKANYGLATATDDQIDAIRPTVHDIVETAHDIYTETTNSGQTPQADDNLLQKEIAEAVYGEEKWAPNTLNALKVLAGADAGYTTACGGASTQKPQTTIAGTIICVCGCASGANHKPCNKNQANAATWQGSNIPDETTWGYIRTICPKATTTKLTAAKLTAITTAAKTITNIQNNDVFIGSEDKSSCDGDVNGACVKITAGAQSGSLKTDAIPWISKLEGVAEKLAERDSYNDEAQRQKAAISNLKSRAKAVTKRAHYLIQIQKKPQQAAAGEATEGKVSKADCKQYTTNSTCPKNDCKWEEKDGKDGKCVVDEAKATAHTNTAGTKGTAKEGTTSTGCATHKDKTACENDKKDDKQNCAWRKGKDNEDDKDTEKCAALPVSLSMANSL</sequence>
<keyword evidence="7" id="KW-0325">Glycoprotein</keyword>
<dbReference type="EMBL" id="KX699079">
    <property type="protein sequence ID" value="APD73035.1"/>
    <property type="molecule type" value="Genomic_DNA"/>
</dbReference>
<keyword evidence="4" id="KW-0336">GPI-anchor</keyword>
<evidence type="ECO:0000256" key="10">
    <source>
        <dbReference type="SAM" id="MobiDB-lite"/>
    </source>
</evidence>
<evidence type="ECO:0000256" key="7">
    <source>
        <dbReference type="ARBA" id="ARBA00023180"/>
    </source>
</evidence>
<dbReference type="VEuPathDB" id="TriTrypDB:Tb927.11.17760"/>
<protein>
    <submittedName>
        <fullName evidence="14">Variant surface glycoprotein 1125.189</fullName>
    </submittedName>
</protein>
<keyword evidence="9" id="KW-0175">Coiled coil</keyword>
<evidence type="ECO:0000256" key="1">
    <source>
        <dbReference type="ARBA" id="ARBA00002523"/>
    </source>
</evidence>
<proteinExistence type="predicted"/>
<evidence type="ECO:0000256" key="4">
    <source>
        <dbReference type="ARBA" id="ARBA00022622"/>
    </source>
</evidence>
<feature type="domain" description="Trypanosome variant surface glycoprotein C-terminal" evidence="12">
    <location>
        <begin position="408"/>
        <end position="496"/>
    </location>
</feature>
<dbReference type="VEuPathDB" id="TriTrypDB:Tb427_000076700"/>
<keyword evidence="8" id="KW-0449">Lipoprotein</keyword>
<keyword evidence="6" id="KW-0472">Membrane</keyword>
<keyword evidence="3" id="KW-1003">Cell membrane</keyword>
<dbReference type="InterPro" id="IPR019609">
    <property type="entry name" value="Variant_surf_glycoprt_trypan_C"/>
</dbReference>
<dbReference type="VEuPathDB" id="TriTrypDB:Tb1125.11.17440"/>
<organism evidence="14">
    <name type="scientific">Trypanosoma brucei</name>
    <dbReference type="NCBI Taxonomy" id="5691"/>
    <lineage>
        <taxon>Eukaryota</taxon>
        <taxon>Discoba</taxon>
        <taxon>Euglenozoa</taxon>
        <taxon>Kinetoplastea</taxon>
        <taxon>Metakinetoplastina</taxon>
        <taxon>Trypanosomatida</taxon>
        <taxon>Trypanosomatidae</taxon>
        <taxon>Trypanosoma</taxon>
    </lineage>
</organism>
<feature type="domain" description="Trypanosome variant surface glycoprotein B-type N-terminal" evidence="13">
    <location>
        <begin position="12"/>
        <end position="367"/>
    </location>
</feature>
<comment type="subcellular location">
    <subcellularLocation>
        <location evidence="2">Cell membrane</location>
        <topology evidence="2">Lipid-anchor</topology>
        <topology evidence="2">GPI-anchor</topology>
    </subcellularLocation>
</comment>
<evidence type="ECO:0000313" key="14">
    <source>
        <dbReference type="EMBL" id="APD73035.1"/>
    </source>
</evidence>
<evidence type="ECO:0000259" key="12">
    <source>
        <dbReference type="Pfam" id="PF10659"/>
    </source>
</evidence>
<feature type="signal peptide" evidence="11">
    <location>
        <begin position="1"/>
        <end position="24"/>
    </location>
</feature>
<evidence type="ECO:0000256" key="6">
    <source>
        <dbReference type="ARBA" id="ARBA00023136"/>
    </source>
</evidence>
<keyword evidence="5 11" id="KW-0732">Signal</keyword>
<comment type="function">
    <text evidence="1">VSG forms a coat on the surface of the parasite. The trypanosome evades the immune response of the host by expressing a series of antigenically distinct VSGs from an estimated 1000 VSG genes.</text>
</comment>
<dbReference type="AlphaFoldDB" id="A0A1J0R5F2"/>
<dbReference type="Pfam" id="PF13206">
    <property type="entry name" value="VSG_B"/>
    <property type="match status" value="1"/>
</dbReference>
<evidence type="ECO:0000256" key="2">
    <source>
        <dbReference type="ARBA" id="ARBA00004609"/>
    </source>
</evidence>
<dbReference type="GO" id="GO:0005886">
    <property type="term" value="C:plasma membrane"/>
    <property type="evidence" value="ECO:0007669"/>
    <property type="project" value="UniProtKB-SubCell"/>
</dbReference>